<sequence length="653" mass="66633">MAGAGNPPGRKSGRGGKLPLGGASQSERTPAAVKARLVCLPAALPGSSRAIWLLGRATRWPAGRATRWPACRAGRLTPTFVSPPGFCKPILRGGLTVEKNGHPGQAGRLVGRADVGWSGLKPPRLPGAPGGRKAPAQRQHPEPRVWWRQSGEDSRAAQPQRFSVLGQPCVKDQLNRSCPGCRAGRGDPGGRGRVQTGLWSVRAGSVWRAALGCLSPEPKNPLPRSGLGEYASAGTQQARVRKQPTGAPGWGSCDWAAGESSGWAWVEGPLQTTNTQPHTVSLPLCHDACGAGSRRPRRSSPDVPGSEARNRAPVGPRQWAHHGSWAQSDGPRHGCPAGPGRPPRPLREVRGPGLGPPILQPALPRWAPARVSGGPGEASPAVPRVRGPGRALPRWAPSRGSGAPARVSGGPGEASPAVPGVRGPGSGPAPMGPIPGVRGGFPGSPGGQGPRPRCPADPGRPPRPSRGPGAPGRALPRWAPSRVSGEASQAVPGVRGPGSGPAPMGPVPGVRGGFPGHPGGAPGGALPRWAPAQVSGPRVGPCPDGPRPGCPRRIPRPSRGSGAPGRALPSSSLPCPAPMGPGSGGPSQPALPRWAPAGPTGTPPAPRAKAECVQMAALRARPSGLTDNPGHLVALRADLLWRVQMAGLPRKSR</sequence>
<dbReference type="EMBL" id="JANPWB010000008">
    <property type="protein sequence ID" value="KAJ1166709.1"/>
    <property type="molecule type" value="Genomic_DNA"/>
</dbReference>
<feature type="compositionally biased region" description="Basic and acidic residues" evidence="1">
    <location>
        <begin position="139"/>
        <end position="153"/>
    </location>
</feature>
<feature type="compositionally biased region" description="Pro residues" evidence="1">
    <location>
        <begin position="452"/>
        <end position="465"/>
    </location>
</feature>
<evidence type="ECO:0000313" key="3">
    <source>
        <dbReference type="Proteomes" id="UP001066276"/>
    </source>
</evidence>
<gene>
    <name evidence="2" type="ORF">NDU88_007106</name>
</gene>
<feature type="region of interest" description="Disordered" evidence="1">
    <location>
        <begin position="114"/>
        <end position="153"/>
    </location>
</feature>
<dbReference type="Proteomes" id="UP001066276">
    <property type="component" value="Chromosome 4_2"/>
</dbReference>
<dbReference type="AlphaFoldDB" id="A0AAV7SRI8"/>
<feature type="compositionally biased region" description="Low complexity" evidence="1">
    <location>
        <begin position="524"/>
        <end position="542"/>
    </location>
</feature>
<feature type="compositionally biased region" description="Gly residues" evidence="1">
    <location>
        <begin position="437"/>
        <end position="449"/>
    </location>
</feature>
<evidence type="ECO:0008006" key="4">
    <source>
        <dbReference type="Google" id="ProtNLM"/>
    </source>
</evidence>
<feature type="region of interest" description="Disordered" evidence="1">
    <location>
        <begin position="290"/>
        <end position="609"/>
    </location>
</feature>
<feature type="compositionally biased region" description="Low complexity" evidence="1">
    <location>
        <begin position="586"/>
        <end position="600"/>
    </location>
</feature>
<name>A0AAV7SRI8_PLEWA</name>
<proteinExistence type="predicted"/>
<feature type="compositionally biased region" description="Low complexity" evidence="1">
    <location>
        <begin position="466"/>
        <end position="480"/>
    </location>
</feature>
<evidence type="ECO:0000256" key="1">
    <source>
        <dbReference type="SAM" id="MobiDB-lite"/>
    </source>
</evidence>
<feature type="region of interest" description="Disordered" evidence="1">
    <location>
        <begin position="1"/>
        <end position="27"/>
    </location>
</feature>
<evidence type="ECO:0000313" key="2">
    <source>
        <dbReference type="EMBL" id="KAJ1166709.1"/>
    </source>
</evidence>
<keyword evidence="3" id="KW-1185">Reference proteome</keyword>
<feature type="compositionally biased region" description="Gly residues" evidence="1">
    <location>
        <begin position="510"/>
        <end position="523"/>
    </location>
</feature>
<reference evidence="2" key="1">
    <citation type="journal article" date="2022" name="bioRxiv">
        <title>Sequencing and chromosome-scale assembly of the giantPleurodeles waltlgenome.</title>
        <authorList>
            <person name="Brown T."/>
            <person name="Elewa A."/>
            <person name="Iarovenko S."/>
            <person name="Subramanian E."/>
            <person name="Araus A.J."/>
            <person name="Petzold A."/>
            <person name="Susuki M."/>
            <person name="Suzuki K.-i.T."/>
            <person name="Hayashi T."/>
            <person name="Toyoda A."/>
            <person name="Oliveira C."/>
            <person name="Osipova E."/>
            <person name="Leigh N.D."/>
            <person name="Simon A."/>
            <person name="Yun M.H."/>
        </authorList>
    </citation>
    <scope>NUCLEOTIDE SEQUENCE</scope>
    <source>
        <strain evidence="2">20211129_DDA</strain>
        <tissue evidence="2">Liver</tissue>
    </source>
</reference>
<organism evidence="2 3">
    <name type="scientific">Pleurodeles waltl</name>
    <name type="common">Iberian ribbed newt</name>
    <dbReference type="NCBI Taxonomy" id="8319"/>
    <lineage>
        <taxon>Eukaryota</taxon>
        <taxon>Metazoa</taxon>
        <taxon>Chordata</taxon>
        <taxon>Craniata</taxon>
        <taxon>Vertebrata</taxon>
        <taxon>Euteleostomi</taxon>
        <taxon>Amphibia</taxon>
        <taxon>Batrachia</taxon>
        <taxon>Caudata</taxon>
        <taxon>Salamandroidea</taxon>
        <taxon>Salamandridae</taxon>
        <taxon>Pleurodelinae</taxon>
        <taxon>Pleurodeles</taxon>
    </lineage>
</organism>
<comment type="caution">
    <text evidence="2">The sequence shown here is derived from an EMBL/GenBank/DDBJ whole genome shotgun (WGS) entry which is preliminary data.</text>
</comment>
<accession>A0AAV7SRI8</accession>
<protein>
    <recommendedName>
        <fullName evidence="4">Collagen alpha-1(I) chain-like</fullName>
    </recommendedName>
</protein>
<feature type="compositionally biased region" description="Low complexity" evidence="1">
    <location>
        <begin position="557"/>
        <end position="574"/>
    </location>
</feature>